<sequence>MGKKTKEQLLSELLVLQKELEKKVQHQDQMIRRFQMLTANESLFSQIIDFCPYPIAVFTPQGVLETVNDAFSAATGADGEELGDRKLSIYDCISNNVELDSAIRQVFAGKNQFLDNLKNPLTGFEGLKKKTELPLKGYRKAIIFPIPAEGGLIMHGVAVFTI</sequence>
<gene>
    <name evidence="2" type="ORF">HZF24_04710</name>
</gene>
<dbReference type="SUPFAM" id="SSF55785">
    <property type="entry name" value="PYP-like sensor domain (PAS domain)"/>
    <property type="match status" value="1"/>
</dbReference>
<dbReference type="Pfam" id="PF13188">
    <property type="entry name" value="PAS_8"/>
    <property type="match status" value="1"/>
</dbReference>
<evidence type="ECO:0000313" key="3">
    <source>
        <dbReference type="Proteomes" id="UP000611629"/>
    </source>
</evidence>
<dbReference type="RefSeq" id="WP_179237111.1">
    <property type="nucleotide sequence ID" value="NZ_JACBNQ010000002.1"/>
</dbReference>
<proteinExistence type="predicted"/>
<dbReference type="AlphaFoldDB" id="A0A974GVV5"/>
<dbReference type="InterPro" id="IPR000014">
    <property type="entry name" value="PAS"/>
</dbReference>
<dbReference type="Proteomes" id="UP000611629">
    <property type="component" value="Unassembled WGS sequence"/>
</dbReference>
<dbReference type="Gene3D" id="3.30.450.20">
    <property type="entry name" value="PAS domain"/>
    <property type="match status" value="1"/>
</dbReference>
<organism evidence="2 3">
    <name type="scientific">Sedimentibacter hydroxybenzoicus DSM 7310</name>
    <dbReference type="NCBI Taxonomy" id="1123245"/>
    <lineage>
        <taxon>Bacteria</taxon>
        <taxon>Bacillati</taxon>
        <taxon>Bacillota</taxon>
        <taxon>Tissierellia</taxon>
        <taxon>Sedimentibacter</taxon>
    </lineage>
</organism>
<dbReference type="EMBL" id="JACBNQ010000002">
    <property type="protein sequence ID" value="NYB73435.1"/>
    <property type="molecule type" value="Genomic_DNA"/>
</dbReference>
<evidence type="ECO:0000259" key="1">
    <source>
        <dbReference type="Pfam" id="PF13188"/>
    </source>
</evidence>
<accession>A0A974GVV5</accession>
<dbReference type="InterPro" id="IPR035965">
    <property type="entry name" value="PAS-like_dom_sf"/>
</dbReference>
<feature type="domain" description="PAS" evidence="1">
    <location>
        <begin position="43"/>
        <end position="90"/>
    </location>
</feature>
<comment type="caution">
    <text evidence="2">The sequence shown here is derived from an EMBL/GenBank/DDBJ whole genome shotgun (WGS) entry which is preliminary data.</text>
</comment>
<evidence type="ECO:0000313" key="2">
    <source>
        <dbReference type="EMBL" id="NYB73435.1"/>
    </source>
</evidence>
<reference evidence="2" key="1">
    <citation type="submission" date="2020-07" db="EMBL/GenBank/DDBJ databases">
        <title>Genomic analysis of a strain of Sedimentibacter Hydroxybenzoicus DSM7310.</title>
        <authorList>
            <person name="Ma S."/>
        </authorList>
    </citation>
    <scope>NUCLEOTIDE SEQUENCE</scope>
    <source>
        <strain evidence="2">DSM 7310</strain>
    </source>
</reference>
<keyword evidence="3" id="KW-1185">Reference proteome</keyword>
<name>A0A974GVV5_SEDHY</name>
<protein>
    <recommendedName>
        <fullName evidence="1">PAS domain-containing protein</fullName>
    </recommendedName>
</protein>